<gene>
    <name evidence="3" type="ORF">GCM10022242_19140</name>
</gene>
<dbReference type="InterPro" id="IPR005471">
    <property type="entry name" value="Tscrpt_reg_IclR_N"/>
</dbReference>
<keyword evidence="4" id="KW-1185">Reference proteome</keyword>
<dbReference type="InterPro" id="IPR036390">
    <property type="entry name" value="WH_DNA-bd_sf"/>
</dbReference>
<dbReference type="RefSeq" id="WP_344774720.1">
    <property type="nucleotide sequence ID" value="NZ_BAABAH010000005.1"/>
</dbReference>
<dbReference type="PANTHER" id="PTHR18964">
    <property type="entry name" value="ROK (REPRESSOR, ORF, KINASE) FAMILY"/>
    <property type="match status" value="1"/>
</dbReference>
<comment type="caution">
    <text evidence="3">The sequence shown here is derived from an EMBL/GenBank/DDBJ whole genome shotgun (WGS) entry which is preliminary data.</text>
</comment>
<dbReference type="Gene3D" id="3.30.420.40">
    <property type="match status" value="2"/>
</dbReference>
<evidence type="ECO:0000256" key="1">
    <source>
        <dbReference type="ARBA" id="ARBA00006479"/>
    </source>
</evidence>
<comment type="similarity">
    <text evidence="1">Belongs to the ROK (NagC/XylR) family.</text>
</comment>
<feature type="domain" description="HTH iclR-type" evidence="2">
    <location>
        <begin position="14"/>
        <end position="59"/>
    </location>
</feature>
<evidence type="ECO:0000259" key="2">
    <source>
        <dbReference type="Pfam" id="PF09339"/>
    </source>
</evidence>
<dbReference type="Gene3D" id="1.10.10.10">
    <property type="entry name" value="Winged helix-like DNA-binding domain superfamily/Winged helix DNA-binding domain"/>
    <property type="match status" value="1"/>
</dbReference>
<protein>
    <submittedName>
        <fullName evidence="3">ROK family transcriptional regulator</fullName>
    </submittedName>
</protein>
<evidence type="ECO:0000313" key="4">
    <source>
        <dbReference type="Proteomes" id="UP001501821"/>
    </source>
</evidence>
<dbReference type="Pfam" id="PF00480">
    <property type="entry name" value="ROK"/>
    <property type="match status" value="1"/>
</dbReference>
<dbReference type="PANTHER" id="PTHR18964:SF149">
    <property type="entry name" value="BIFUNCTIONAL UDP-N-ACETYLGLUCOSAMINE 2-EPIMERASE_N-ACETYLMANNOSAMINE KINASE"/>
    <property type="match status" value="1"/>
</dbReference>
<dbReference type="SUPFAM" id="SSF46785">
    <property type="entry name" value="Winged helix' DNA-binding domain"/>
    <property type="match status" value="1"/>
</dbReference>
<sequence>MAENAGAELLRRRNAAAVLRSLRHDGPASRAELSGRTGLAKATVGSIVAGLEDAGAVREHEQVRSGDRGRPGVRLTLAGGRPVGVGLEANVEYVAAVVVDLSGTVRAQLTRPVASVGAVAEALAALADEVAVLVRDAGQRAIGGTVAVPGLIAEDDRTIAWTPNLGITGTGVAERVDRAFGWTGRVRVNNDADCAALAELHHGAGRGNHHLLYLTGTVGIGAGLVESGRLVRGARGFAGEVGHLPIGEPEARCGCGRTGCWEASVGLHALLARCGAAELATPEETAASLAERAATDPAVRAAIEETGRLLGRGLVIVSGMLDPAVVVLGGYFEPLGELVLAPARAVLAGALAAPVQQPPELRVGELGTEAAALGAAERAVTAVFDGLVDLV</sequence>
<dbReference type="InterPro" id="IPR000600">
    <property type="entry name" value="ROK"/>
</dbReference>
<dbReference type="Proteomes" id="UP001501821">
    <property type="component" value="Unassembled WGS sequence"/>
</dbReference>
<organism evidence="3 4">
    <name type="scientific">Nocardioides panacisoli</name>
    <dbReference type="NCBI Taxonomy" id="627624"/>
    <lineage>
        <taxon>Bacteria</taxon>
        <taxon>Bacillati</taxon>
        <taxon>Actinomycetota</taxon>
        <taxon>Actinomycetes</taxon>
        <taxon>Propionibacteriales</taxon>
        <taxon>Nocardioidaceae</taxon>
        <taxon>Nocardioides</taxon>
    </lineage>
</organism>
<accession>A0ABP7IFS3</accession>
<name>A0ABP7IFS3_9ACTN</name>
<proteinExistence type="inferred from homology"/>
<dbReference type="EMBL" id="BAABAH010000005">
    <property type="protein sequence ID" value="GAA3817366.1"/>
    <property type="molecule type" value="Genomic_DNA"/>
</dbReference>
<evidence type="ECO:0000313" key="3">
    <source>
        <dbReference type="EMBL" id="GAA3817366.1"/>
    </source>
</evidence>
<dbReference type="SUPFAM" id="SSF53067">
    <property type="entry name" value="Actin-like ATPase domain"/>
    <property type="match status" value="1"/>
</dbReference>
<dbReference type="Pfam" id="PF09339">
    <property type="entry name" value="HTH_IclR"/>
    <property type="match status" value="1"/>
</dbReference>
<dbReference type="InterPro" id="IPR036388">
    <property type="entry name" value="WH-like_DNA-bd_sf"/>
</dbReference>
<dbReference type="InterPro" id="IPR043129">
    <property type="entry name" value="ATPase_NBD"/>
</dbReference>
<reference evidence="4" key="1">
    <citation type="journal article" date="2019" name="Int. J. Syst. Evol. Microbiol.">
        <title>The Global Catalogue of Microorganisms (GCM) 10K type strain sequencing project: providing services to taxonomists for standard genome sequencing and annotation.</title>
        <authorList>
            <consortium name="The Broad Institute Genomics Platform"/>
            <consortium name="The Broad Institute Genome Sequencing Center for Infectious Disease"/>
            <person name="Wu L."/>
            <person name="Ma J."/>
        </authorList>
    </citation>
    <scope>NUCLEOTIDE SEQUENCE [LARGE SCALE GENOMIC DNA]</scope>
    <source>
        <strain evidence="4">JCM 16953</strain>
    </source>
</reference>